<reference evidence="7 8" key="1">
    <citation type="submission" date="2019-03" db="EMBL/GenBank/DDBJ databases">
        <title>Draft Genome Sequence of Massilia arenosa sp. nov., a Novel Massilia Species Isolated from a Sandy-loam Maize Soil.</title>
        <authorList>
            <person name="Raths R."/>
            <person name="Peta V."/>
            <person name="Bucking H."/>
        </authorList>
    </citation>
    <scope>NUCLEOTIDE SEQUENCE [LARGE SCALE GENOMIC DNA]</scope>
    <source>
        <strain evidence="7 8">MC02</strain>
    </source>
</reference>
<organism evidence="7 8">
    <name type="scientific">Zemynaea arenosa</name>
    <dbReference type="NCBI Taxonomy" id="2561931"/>
    <lineage>
        <taxon>Bacteria</taxon>
        <taxon>Pseudomonadati</taxon>
        <taxon>Pseudomonadota</taxon>
        <taxon>Betaproteobacteria</taxon>
        <taxon>Burkholderiales</taxon>
        <taxon>Oxalobacteraceae</taxon>
        <taxon>Telluria group</taxon>
        <taxon>Zemynaea</taxon>
    </lineage>
</organism>
<keyword evidence="5" id="KW-0732">Signal</keyword>
<dbReference type="EMBL" id="SPVF01000171">
    <property type="protein sequence ID" value="TFW17941.1"/>
    <property type="molecule type" value="Genomic_DNA"/>
</dbReference>
<dbReference type="InterPro" id="IPR050330">
    <property type="entry name" value="Bact_OuterMem_StrucFunc"/>
</dbReference>
<dbReference type="GO" id="GO:0009279">
    <property type="term" value="C:cell outer membrane"/>
    <property type="evidence" value="ECO:0007669"/>
    <property type="project" value="UniProtKB-SubCell"/>
</dbReference>
<dbReference type="PROSITE" id="PS51257">
    <property type="entry name" value="PROKAR_LIPOPROTEIN"/>
    <property type="match status" value="1"/>
</dbReference>
<feature type="signal peptide" evidence="5">
    <location>
        <begin position="1"/>
        <end position="18"/>
    </location>
</feature>
<dbReference type="PRINTS" id="PR01021">
    <property type="entry name" value="OMPADOMAIN"/>
</dbReference>
<comment type="caution">
    <text evidence="7">The sequence shown here is derived from an EMBL/GenBank/DDBJ whole genome shotgun (WGS) entry which is preliminary data.</text>
</comment>
<dbReference type="Pfam" id="PF00691">
    <property type="entry name" value="OmpA"/>
    <property type="match status" value="1"/>
</dbReference>
<evidence type="ECO:0000256" key="1">
    <source>
        <dbReference type="ARBA" id="ARBA00004442"/>
    </source>
</evidence>
<dbReference type="Proteomes" id="UP000298438">
    <property type="component" value="Unassembled WGS sequence"/>
</dbReference>
<keyword evidence="2 3" id="KW-0472">Membrane</keyword>
<keyword evidence="4" id="KW-0175">Coiled coil</keyword>
<evidence type="ECO:0000259" key="6">
    <source>
        <dbReference type="PROSITE" id="PS51123"/>
    </source>
</evidence>
<dbReference type="PRINTS" id="PR01023">
    <property type="entry name" value="NAFLGMOTY"/>
</dbReference>
<feature type="domain" description="OmpA-like" evidence="6">
    <location>
        <begin position="187"/>
        <end position="304"/>
    </location>
</feature>
<evidence type="ECO:0000256" key="2">
    <source>
        <dbReference type="ARBA" id="ARBA00023136"/>
    </source>
</evidence>
<dbReference type="InterPro" id="IPR036737">
    <property type="entry name" value="OmpA-like_sf"/>
</dbReference>
<name>A0A4Y9S8B6_9BURK</name>
<accession>A0A4Y9S8B6</accession>
<feature type="chain" id="PRO_5021308243" evidence="5">
    <location>
        <begin position="19"/>
        <end position="310"/>
    </location>
</feature>
<sequence length="310" mass="32857">MNSTSLKAAAIAVALALAACSTTPTTTPTLDAARAAYADINSNPQVSQYAPLEFKQASDALEAANKAAAKKDSLEEIDKLAYIAKQKIETAREVARTKSAEDQANAAARQRDQVRLEARTVEAEQAKAAAAAAQQQAMTAQQQAASAQSEAERARMQAAQSAQEAADAKAALAAYQAVLVELHAVQTARGMVVTINDVLFDTDQASLRPDGVANVQKLAKVLALQPRRTVLVEGFTDSTGSDQHNQQLSERRAASVRDTLVGMGVDASRIAMRGYGEKFPVAGNKTASDRQLNRRVEIVLSEEGGTIPPR</sequence>
<dbReference type="Gene3D" id="3.30.1330.60">
    <property type="entry name" value="OmpA-like domain"/>
    <property type="match status" value="1"/>
</dbReference>
<proteinExistence type="predicted"/>
<dbReference type="InterPro" id="IPR006664">
    <property type="entry name" value="OMP_bac"/>
</dbReference>
<dbReference type="PANTHER" id="PTHR30329:SF20">
    <property type="entry name" value="EXPORTED PROTEIN"/>
    <property type="match status" value="1"/>
</dbReference>
<feature type="coiled-coil region" evidence="4">
    <location>
        <begin position="97"/>
        <end position="171"/>
    </location>
</feature>
<dbReference type="SUPFAM" id="SSF103088">
    <property type="entry name" value="OmpA-like"/>
    <property type="match status" value="1"/>
</dbReference>
<dbReference type="PANTHER" id="PTHR30329">
    <property type="entry name" value="STATOR ELEMENT OF FLAGELLAR MOTOR COMPLEX"/>
    <property type="match status" value="1"/>
</dbReference>
<dbReference type="CDD" id="cd07185">
    <property type="entry name" value="OmpA_C-like"/>
    <property type="match status" value="1"/>
</dbReference>
<comment type="subcellular location">
    <subcellularLocation>
        <location evidence="1">Cell outer membrane</location>
    </subcellularLocation>
</comment>
<evidence type="ECO:0000313" key="8">
    <source>
        <dbReference type="Proteomes" id="UP000298438"/>
    </source>
</evidence>
<dbReference type="InterPro" id="IPR025511">
    <property type="entry name" value="DUF4398"/>
</dbReference>
<dbReference type="OrthoDB" id="9782229at2"/>
<gene>
    <name evidence="7" type="ORF">E4L96_13720</name>
</gene>
<protein>
    <submittedName>
        <fullName evidence="7">DUF4398 domain-containing protein</fullName>
    </submittedName>
</protein>
<dbReference type="PROSITE" id="PS51123">
    <property type="entry name" value="OMPA_2"/>
    <property type="match status" value="1"/>
</dbReference>
<dbReference type="AlphaFoldDB" id="A0A4Y9S8B6"/>
<dbReference type="RefSeq" id="WP_135207788.1">
    <property type="nucleotide sequence ID" value="NZ_SPVF01000171.1"/>
</dbReference>
<dbReference type="Pfam" id="PF14346">
    <property type="entry name" value="DUF4398"/>
    <property type="match status" value="1"/>
</dbReference>
<evidence type="ECO:0000313" key="7">
    <source>
        <dbReference type="EMBL" id="TFW17941.1"/>
    </source>
</evidence>
<evidence type="ECO:0000256" key="3">
    <source>
        <dbReference type="PROSITE-ProRule" id="PRU00473"/>
    </source>
</evidence>
<evidence type="ECO:0000256" key="4">
    <source>
        <dbReference type="SAM" id="Coils"/>
    </source>
</evidence>
<dbReference type="InterPro" id="IPR006665">
    <property type="entry name" value="OmpA-like"/>
</dbReference>
<keyword evidence="8" id="KW-1185">Reference proteome</keyword>
<evidence type="ECO:0000256" key="5">
    <source>
        <dbReference type="SAM" id="SignalP"/>
    </source>
</evidence>